<dbReference type="Pfam" id="PF18780">
    <property type="entry name" value="HNH_repeat"/>
    <property type="match status" value="1"/>
</dbReference>
<dbReference type="Proteomes" id="UP000606889">
    <property type="component" value="Unassembled WGS sequence"/>
</dbReference>
<protein>
    <submittedName>
        <fullName evidence="2">Uncharacterized protein</fullName>
    </submittedName>
</protein>
<feature type="compositionally biased region" description="Basic residues" evidence="1">
    <location>
        <begin position="105"/>
        <end position="122"/>
    </location>
</feature>
<name>A0ABR7EEB8_9FIRM</name>
<dbReference type="RefSeq" id="WP_186857649.1">
    <property type="nucleotide sequence ID" value="NZ_JACOON010000003.1"/>
</dbReference>
<organism evidence="2 3">
    <name type="scientific">Christensenella tenuis</name>
    <dbReference type="NCBI Taxonomy" id="2763033"/>
    <lineage>
        <taxon>Bacteria</taxon>
        <taxon>Bacillati</taxon>
        <taxon>Bacillota</taxon>
        <taxon>Clostridia</taxon>
        <taxon>Christensenellales</taxon>
        <taxon>Christensenellaceae</taxon>
        <taxon>Christensenella</taxon>
    </lineage>
</organism>
<comment type="caution">
    <text evidence="2">The sequence shown here is derived from an EMBL/GenBank/DDBJ whole genome shotgun (WGS) entry which is preliminary data.</text>
</comment>
<reference evidence="2 3" key="1">
    <citation type="submission" date="2020-08" db="EMBL/GenBank/DDBJ databases">
        <title>Genome public.</title>
        <authorList>
            <person name="Liu C."/>
            <person name="Sun Q."/>
        </authorList>
    </citation>
    <scope>NUCLEOTIDE SEQUENCE [LARGE SCALE GENOMIC DNA]</scope>
    <source>
        <strain evidence="2 3">NSJ-35</strain>
    </source>
</reference>
<dbReference type="EMBL" id="JACOON010000003">
    <property type="protein sequence ID" value="MBC5648132.1"/>
    <property type="molecule type" value="Genomic_DNA"/>
</dbReference>
<evidence type="ECO:0000313" key="2">
    <source>
        <dbReference type="EMBL" id="MBC5648132.1"/>
    </source>
</evidence>
<keyword evidence="3" id="KW-1185">Reference proteome</keyword>
<evidence type="ECO:0000256" key="1">
    <source>
        <dbReference type="SAM" id="MobiDB-lite"/>
    </source>
</evidence>
<evidence type="ECO:0000313" key="3">
    <source>
        <dbReference type="Proteomes" id="UP000606889"/>
    </source>
</evidence>
<proteinExistence type="predicted"/>
<dbReference type="InterPro" id="IPR041025">
    <property type="entry name" value="HNH_repeat"/>
</dbReference>
<accession>A0ABR7EEB8</accession>
<gene>
    <name evidence="2" type="ORF">H8S18_07255</name>
</gene>
<sequence>MDLFEACRLEAEKWKKMETLGAFRNMDQKRAEQYCRYRSACVHRYMPLYNRMSDEALLQILRDRAEELGRNPTRREIFPAYHIFLRLRFKNWPSALRAAGLKPSKEKKKHGKCEKKKTKKNF</sequence>
<feature type="region of interest" description="Disordered" evidence="1">
    <location>
        <begin position="100"/>
        <end position="122"/>
    </location>
</feature>